<gene>
    <name evidence="2" type="ORF">JSE7799_01480</name>
</gene>
<dbReference type="NCBIfam" id="NF033545">
    <property type="entry name" value="transpos_IS630"/>
    <property type="match status" value="1"/>
</dbReference>
<evidence type="ECO:0000313" key="2">
    <source>
        <dbReference type="EMBL" id="CUH38742.1"/>
    </source>
</evidence>
<protein>
    <submittedName>
        <fullName evidence="2">Integrase core domain protein</fullName>
    </submittedName>
</protein>
<evidence type="ECO:0000259" key="1">
    <source>
        <dbReference type="Pfam" id="PF13358"/>
    </source>
</evidence>
<dbReference type="PANTHER" id="PTHR30347:SF1">
    <property type="entry name" value="MECHANOSENSITIVE CHANNEL MSCK"/>
    <property type="match status" value="1"/>
</dbReference>
<dbReference type="Gene3D" id="3.30.420.10">
    <property type="entry name" value="Ribonuclease H-like superfamily/Ribonuclease H"/>
    <property type="match status" value="1"/>
</dbReference>
<keyword evidence="3" id="KW-1185">Reference proteome</keyword>
<dbReference type="AlphaFoldDB" id="A0A0M7B7S5"/>
<evidence type="ECO:0000313" key="3">
    <source>
        <dbReference type="Proteomes" id="UP000049455"/>
    </source>
</evidence>
<accession>A0A0M7B7S5</accession>
<proteinExistence type="predicted"/>
<dbReference type="InterPro" id="IPR012337">
    <property type="entry name" value="RNaseH-like_sf"/>
</dbReference>
<dbReference type="InterPro" id="IPR038717">
    <property type="entry name" value="Tc1-like_DDE_dom"/>
</dbReference>
<dbReference type="GO" id="GO:0003676">
    <property type="term" value="F:nucleic acid binding"/>
    <property type="evidence" value="ECO:0007669"/>
    <property type="project" value="InterPro"/>
</dbReference>
<dbReference type="PANTHER" id="PTHR30347">
    <property type="entry name" value="POTASSIUM CHANNEL RELATED"/>
    <property type="match status" value="1"/>
</dbReference>
<dbReference type="InterPro" id="IPR047655">
    <property type="entry name" value="Transpos_IS630-like"/>
</dbReference>
<dbReference type="EMBL" id="CYPR01000094">
    <property type="protein sequence ID" value="CUH38742.1"/>
    <property type="molecule type" value="Genomic_DNA"/>
</dbReference>
<feature type="domain" description="Tc1-like transposase DDE" evidence="1">
    <location>
        <begin position="22"/>
        <end position="167"/>
    </location>
</feature>
<dbReference type="STRING" id="313367.JSE7799_01480"/>
<sequence length="212" mass="24334">MFEQKVTDLVGLYLDPPARAVVLCVDEKSQIQSLDRTQPGLPLKKGRAATMTHDYKRHGTTTLFAALDVKSGKVIGDCMPRHRAREFLKFLRNIDKAVPGKRDVHLVLDNYATNKTPEVRAWLDKHPRFKLHFTPTSASWLNLVERFFAEITSRRIRRGSYSSVDDLEAAIYDYLAQHNETPKPFKWTKTAEDILDRERRALDALDEIRGNG</sequence>
<organism evidence="2 3">
    <name type="scientific">Jannaschia seosinensis</name>
    <dbReference type="NCBI Taxonomy" id="313367"/>
    <lineage>
        <taxon>Bacteria</taxon>
        <taxon>Pseudomonadati</taxon>
        <taxon>Pseudomonadota</taxon>
        <taxon>Alphaproteobacteria</taxon>
        <taxon>Rhodobacterales</taxon>
        <taxon>Roseobacteraceae</taxon>
        <taxon>Jannaschia</taxon>
    </lineage>
</organism>
<dbReference type="Proteomes" id="UP000049455">
    <property type="component" value="Unassembled WGS sequence"/>
</dbReference>
<dbReference type="InterPro" id="IPR052702">
    <property type="entry name" value="MscS-like_channel"/>
</dbReference>
<dbReference type="Pfam" id="PF13358">
    <property type="entry name" value="DDE_3"/>
    <property type="match status" value="1"/>
</dbReference>
<name>A0A0M7B7S5_9RHOB</name>
<reference evidence="2 3" key="1">
    <citation type="submission" date="2015-09" db="EMBL/GenBank/DDBJ databases">
        <authorList>
            <person name="Jackson K.R."/>
            <person name="Lunt B.L."/>
            <person name="Fisher J.N.B."/>
            <person name="Gardner A.V."/>
            <person name="Bailey M.E."/>
            <person name="Deus L.M."/>
            <person name="Earl A.S."/>
            <person name="Gibby P.D."/>
            <person name="Hartmann K.A."/>
            <person name="Liu J.E."/>
            <person name="Manci A.M."/>
            <person name="Nielsen D.A."/>
            <person name="Solomon M.B."/>
            <person name="Breakwell D.P."/>
            <person name="Burnett S.H."/>
            <person name="Grose J.H."/>
        </authorList>
    </citation>
    <scope>NUCLEOTIDE SEQUENCE [LARGE SCALE GENOMIC DNA]</scope>
    <source>
        <strain evidence="2 3">CECT 7799</strain>
    </source>
</reference>
<dbReference type="InterPro" id="IPR036397">
    <property type="entry name" value="RNaseH_sf"/>
</dbReference>
<dbReference type="SUPFAM" id="SSF53098">
    <property type="entry name" value="Ribonuclease H-like"/>
    <property type="match status" value="1"/>
</dbReference>